<evidence type="ECO:0000259" key="16">
    <source>
        <dbReference type="Pfam" id="PF07715"/>
    </source>
</evidence>
<dbReference type="InterPro" id="IPR036942">
    <property type="entry name" value="Beta-barrel_TonB_sf"/>
</dbReference>
<evidence type="ECO:0000256" key="11">
    <source>
        <dbReference type="ARBA" id="ARBA00023237"/>
    </source>
</evidence>
<dbReference type="InterPro" id="IPR039426">
    <property type="entry name" value="TonB-dep_rcpt-like"/>
</dbReference>
<dbReference type="EMBL" id="SGXA01000001">
    <property type="protein sequence ID" value="RZS75096.1"/>
    <property type="molecule type" value="Genomic_DNA"/>
</dbReference>
<dbReference type="Pfam" id="PF13715">
    <property type="entry name" value="CarbopepD_reg_2"/>
    <property type="match status" value="1"/>
</dbReference>
<keyword evidence="8" id="KW-0406">Ion transport</keyword>
<dbReference type="InterPro" id="IPR000531">
    <property type="entry name" value="Beta-barrel_TonB"/>
</dbReference>
<keyword evidence="9 13" id="KW-0798">TonB box</keyword>
<dbReference type="OrthoDB" id="9758472at2"/>
<evidence type="ECO:0000256" key="13">
    <source>
        <dbReference type="RuleBase" id="RU003357"/>
    </source>
</evidence>
<dbReference type="Gene3D" id="2.170.130.10">
    <property type="entry name" value="TonB-dependent receptor, plug domain"/>
    <property type="match status" value="1"/>
</dbReference>
<keyword evidence="18" id="KW-1185">Reference proteome</keyword>
<comment type="subcellular location">
    <subcellularLocation>
        <location evidence="1 12">Cell outer membrane</location>
        <topology evidence="1 12">Multi-pass membrane protein</topology>
    </subcellularLocation>
</comment>
<keyword evidence="17" id="KW-0675">Receptor</keyword>
<evidence type="ECO:0000256" key="14">
    <source>
        <dbReference type="SAM" id="SignalP"/>
    </source>
</evidence>
<dbReference type="InterPro" id="IPR013784">
    <property type="entry name" value="Carb-bd-like_fold"/>
</dbReference>
<keyword evidence="7" id="KW-0408">Iron</keyword>
<evidence type="ECO:0000256" key="9">
    <source>
        <dbReference type="ARBA" id="ARBA00023077"/>
    </source>
</evidence>
<sequence length="785" mass="86893">MRFLVWLLAALPLFSFGNINSNEPDFGIIKGQVTTSDNKPATFVTVSLKGTKRSVVTEDDGSFIIQKVKPGTYQLEVTLVGYDPLVQEVTVGNNQTTALNLQLNVSSVQLTEVIVVHAKNRFATKRTETVARMPLRNLENPQVYNVVAQSLITEQIATERTDIFRNVPGAVPNFAAGGSQGLTMRGFQNTQGTRNGLATSAIAPMNPAILDRIEFIKGPVGTVFGGGRGITFGGTYNYVTKKPYDHFGGEISYTTGSYAFNRIQADVNTPLTIKGKQNAYFRIVGAYQSEGTFQDQGFAKNYTIAPSFRYEVNDKLTFNIEAEITRGNYTTTSFALDTLEKFSARSMKDIPIGYKQSLINNSLDINNGINNVQAQIEYKISNKWKSQTNFLYSEGFYKDFLWTTLTLLSDSTVARSTRNQTPETFGNIQAQQNFIGDFLIGKFRNRVVVGFDYNYNYNDLYRVTVPVDTVNFRKATIANYSADKVNVLSQQRGFGASKTKSSTYSVYLSDLFNITPELMAMVSLRMDRFNTEGTFNPATGKYTGAYNQTSWSPKFGLVYQPVKDRVSIFGNYMTGFLNQAPAAQPDGSTLILKPQYGNQLEGGVKLELFRNKLTGSISVYDISVTNSTRNETIGGKIFTVQDGTQQSRGVEVELIAAPVSGLNIIAGYAFNENKYKKASAALTGKYVTASPKNTANLWVSYTLLKGNLKGFGIGAGANYVDDSWYESRNLFVLPSYTLVNATVFYDQPAYRISVKANNLLNEEYWNSNGIAQKPSNFLVSLGLKF</sequence>
<keyword evidence="3 12" id="KW-1134">Transmembrane beta strand</keyword>
<organism evidence="17 18">
    <name type="scientific">Pseudobacter ginsenosidimutans</name>
    <dbReference type="NCBI Taxonomy" id="661488"/>
    <lineage>
        <taxon>Bacteria</taxon>
        <taxon>Pseudomonadati</taxon>
        <taxon>Bacteroidota</taxon>
        <taxon>Chitinophagia</taxon>
        <taxon>Chitinophagales</taxon>
        <taxon>Chitinophagaceae</taxon>
        <taxon>Pseudobacter</taxon>
    </lineage>
</organism>
<keyword evidence="4" id="KW-0410">Iron transport</keyword>
<keyword evidence="6 14" id="KW-0732">Signal</keyword>
<comment type="similarity">
    <text evidence="12 13">Belongs to the TonB-dependent receptor family.</text>
</comment>
<keyword evidence="5 12" id="KW-0812">Transmembrane</keyword>
<evidence type="ECO:0000256" key="8">
    <source>
        <dbReference type="ARBA" id="ARBA00023065"/>
    </source>
</evidence>
<evidence type="ECO:0000256" key="4">
    <source>
        <dbReference type="ARBA" id="ARBA00022496"/>
    </source>
</evidence>
<evidence type="ECO:0000313" key="17">
    <source>
        <dbReference type="EMBL" id="RZS75096.1"/>
    </source>
</evidence>
<dbReference type="CDD" id="cd01347">
    <property type="entry name" value="ligand_gated_channel"/>
    <property type="match status" value="1"/>
</dbReference>
<feature type="domain" description="TonB-dependent receptor plug" evidence="16">
    <location>
        <begin position="138"/>
        <end position="227"/>
    </location>
</feature>
<dbReference type="PROSITE" id="PS52016">
    <property type="entry name" value="TONB_DEPENDENT_REC_3"/>
    <property type="match status" value="1"/>
</dbReference>
<evidence type="ECO:0000313" key="18">
    <source>
        <dbReference type="Proteomes" id="UP000293874"/>
    </source>
</evidence>
<dbReference type="PANTHER" id="PTHR32552">
    <property type="entry name" value="FERRICHROME IRON RECEPTOR-RELATED"/>
    <property type="match status" value="1"/>
</dbReference>
<dbReference type="AlphaFoldDB" id="A0A4V2F1V5"/>
<evidence type="ECO:0000256" key="12">
    <source>
        <dbReference type="PROSITE-ProRule" id="PRU01360"/>
    </source>
</evidence>
<keyword evidence="10 12" id="KW-0472">Membrane</keyword>
<dbReference type="GO" id="GO:0015344">
    <property type="term" value="F:siderophore uptake transmembrane transporter activity"/>
    <property type="evidence" value="ECO:0007669"/>
    <property type="project" value="TreeGrafter"/>
</dbReference>
<feature type="signal peptide" evidence="14">
    <location>
        <begin position="1"/>
        <end position="21"/>
    </location>
</feature>
<dbReference type="Gene3D" id="2.40.170.20">
    <property type="entry name" value="TonB-dependent receptor, beta-barrel domain"/>
    <property type="match status" value="1"/>
</dbReference>
<proteinExistence type="inferred from homology"/>
<name>A0A4V2F1V5_9BACT</name>
<dbReference type="InterPro" id="IPR012910">
    <property type="entry name" value="Plug_dom"/>
</dbReference>
<keyword evidence="11 12" id="KW-0998">Cell outer membrane</keyword>
<evidence type="ECO:0000256" key="5">
    <source>
        <dbReference type="ARBA" id="ARBA00022692"/>
    </source>
</evidence>
<keyword evidence="2 12" id="KW-0813">Transport</keyword>
<evidence type="ECO:0000256" key="2">
    <source>
        <dbReference type="ARBA" id="ARBA00022448"/>
    </source>
</evidence>
<evidence type="ECO:0000256" key="1">
    <source>
        <dbReference type="ARBA" id="ARBA00004571"/>
    </source>
</evidence>
<dbReference type="Pfam" id="PF07715">
    <property type="entry name" value="Plug"/>
    <property type="match status" value="1"/>
</dbReference>
<evidence type="ECO:0000256" key="3">
    <source>
        <dbReference type="ARBA" id="ARBA00022452"/>
    </source>
</evidence>
<feature type="domain" description="TonB-dependent receptor-like beta-barrel" evidence="15">
    <location>
        <begin position="360"/>
        <end position="759"/>
    </location>
</feature>
<dbReference type="PANTHER" id="PTHR32552:SF68">
    <property type="entry name" value="FERRICHROME OUTER MEMBRANE TRANSPORTER_PHAGE RECEPTOR"/>
    <property type="match status" value="1"/>
</dbReference>
<dbReference type="SUPFAM" id="SSF56935">
    <property type="entry name" value="Porins"/>
    <property type="match status" value="1"/>
</dbReference>
<gene>
    <name evidence="17" type="ORF">EV199_0956</name>
</gene>
<dbReference type="Proteomes" id="UP000293874">
    <property type="component" value="Unassembled WGS sequence"/>
</dbReference>
<dbReference type="Gene3D" id="2.60.40.1120">
    <property type="entry name" value="Carboxypeptidase-like, regulatory domain"/>
    <property type="match status" value="1"/>
</dbReference>
<evidence type="ECO:0000256" key="6">
    <source>
        <dbReference type="ARBA" id="ARBA00022729"/>
    </source>
</evidence>
<dbReference type="SUPFAM" id="SSF49452">
    <property type="entry name" value="Starch-binding domain-like"/>
    <property type="match status" value="1"/>
</dbReference>
<feature type="chain" id="PRO_5020587591" evidence="14">
    <location>
        <begin position="22"/>
        <end position="785"/>
    </location>
</feature>
<dbReference type="Pfam" id="PF00593">
    <property type="entry name" value="TonB_dep_Rec_b-barrel"/>
    <property type="match status" value="1"/>
</dbReference>
<evidence type="ECO:0000256" key="10">
    <source>
        <dbReference type="ARBA" id="ARBA00023136"/>
    </source>
</evidence>
<dbReference type="RefSeq" id="WP_158644005.1">
    <property type="nucleotide sequence ID" value="NZ_CP042431.1"/>
</dbReference>
<dbReference type="GO" id="GO:0009279">
    <property type="term" value="C:cell outer membrane"/>
    <property type="evidence" value="ECO:0007669"/>
    <property type="project" value="UniProtKB-SubCell"/>
</dbReference>
<accession>A0A4V2F1V5</accession>
<evidence type="ECO:0000259" key="15">
    <source>
        <dbReference type="Pfam" id="PF00593"/>
    </source>
</evidence>
<protein>
    <submittedName>
        <fullName evidence="17">Iron complex outermembrane receptor protein</fullName>
    </submittedName>
</protein>
<reference evidence="17 18" key="1">
    <citation type="submission" date="2019-02" db="EMBL/GenBank/DDBJ databases">
        <title>Genomic Encyclopedia of Type Strains, Phase IV (KMG-IV): sequencing the most valuable type-strain genomes for metagenomic binning, comparative biology and taxonomic classification.</title>
        <authorList>
            <person name="Goeker M."/>
        </authorList>
    </citation>
    <scope>NUCLEOTIDE SEQUENCE [LARGE SCALE GENOMIC DNA]</scope>
    <source>
        <strain evidence="17 18">DSM 18116</strain>
    </source>
</reference>
<dbReference type="InterPro" id="IPR037066">
    <property type="entry name" value="Plug_dom_sf"/>
</dbReference>
<evidence type="ECO:0000256" key="7">
    <source>
        <dbReference type="ARBA" id="ARBA00023004"/>
    </source>
</evidence>
<comment type="caution">
    <text evidence="17">The sequence shown here is derived from an EMBL/GenBank/DDBJ whole genome shotgun (WGS) entry which is preliminary data.</text>
</comment>
<dbReference type="GO" id="GO:0030246">
    <property type="term" value="F:carbohydrate binding"/>
    <property type="evidence" value="ECO:0007669"/>
    <property type="project" value="InterPro"/>
</dbReference>